<comment type="caution">
    <text evidence="2">The sequence shown here is derived from an EMBL/GenBank/DDBJ whole genome shotgun (WGS) entry which is preliminary data.</text>
</comment>
<reference evidence="2" key="1">
    <citation type="submission" date="2022-12" db="EMBL/GenBank/DDBJ databases">
        <title>New Phytohabitans aurantiacus sp. RD004123 nov., an actinomycete isolated from soil.</title>
        <authorList>
            <person name="Triningsih D.W."/>
            <person name="Harunari E."/>
            <person name="Igarashi Y."/>
        </authorList>
    </citation>
    <scope>NUCLEOTIDE SEQUENCE</scope>
    <source>
        <strain evidence="2">RD004123</strain>
    </source>
</reference>
<dbReference type="SUPFAM" id="SSF53335">
    <property type="entry name" value="S-adenosyl-L-methionine-dependent methyltransferases"/>
    <property type="match status" value="1"/>
</dbReference>
<proteinExistence type="predicted"/>
<sequence length="270" mass="29252">MTGIPGANQKPATAARIYDYFLGGIHNFTADQDAAKAIMGRAPSIQAIARTNRAFLGRAVRYLTSVGVKQFLDIGSGIPTVGNVHEVAQADVPDARVVYVDIDPVAVAESQEMLDGNQWATAIRGDLRDPRSLLDAPQVRKLLDFNQPIGLLLVGVLYFVPDNAEAYAAVADLLAPLAPGSHLVLSHGTLEGKAFSEGDLKSTQDVYRRQTATPLEMRSHAEIARFFDGLDLVEPGLVWQPEWRPNPAEQGDFDAEPERSRMLAGVARVP</sequence>
<dbReference type="InterPro" id="IPR029063">
    <property type="entry name" value="SAM-dependent_MTases_sf"/>
</dbReference>
<accession>A0ABQ5R3I7</accession>
<evidence type="ECO:0008006" key="4">
    <source>
        <dbReference type="Google" id="ProtNLM"/>
    </source>
</evidence>
<dbReference type="RefSeq" id="WP_281902304.1">
    <property type="nucleotide sequence ID" value="NZ_BSDI01000043.1"/>
</dbReference>
<dbReference type="Gene3D" id="3.40.50.150">
    <property type="entry name" value="Vaccinia Virus protein VP39"/>
    <property type="match status" value="1"/>
</dbReference>
<evidence type="ECO:0000313" key="3">
    <source>
        <dbReference type="Proteomes" id="UP001144280"/>
    </source>
</evidence>
<evidence type="ECO:0000256" key="1">
    <source>
        <dbReference type="SAM" id="MobiDB-lite"/>
    </source>
</evidence>
<protein>
    <recommendedName>
        <fullName evidence="4">S-adenosyl methyltransferase</fullName>
    </recommendedName>
</protein>
<dbReference type="Proteomes" id="UP001144280">
    <property type="component" value="Unassembled WGS sequence"/>
</dbReference>
<organism evidence="2 3">
    <name type="scientific">Phytohabitans aurantiacus</name>
    <dbReference type="NCBI Taxonomy" id="3016789"/>
    <lineage>
        <taxon>Bacteria</taxon>
        <taxon>Bacillati</taxon>
        <taxon>Actinomycetota</taxon>
        <taxon>Actinomycetes</taxon>
        <taxon>Micromonosporales</taxon>
        <taxon>Micromonosporaceae</taxon>
    </lineage>
</organism>
<evidence type="ECO:0000313" key="2">
    <source>
        <dbReference type="EMBL" id="GLI01352.1"/>
    </source>
</evidence>
<gene>
    <name evidence="2" type="ORF">Pa4123_66280</name>
</gene>
<dbReference type="EMBL" id="BSDI01000043">
    <property type="protein sequence ID" value="GLI01352.1"/>
    <property type="molecule type" value="Genomic_DNA"/>
</dbReference>
<dbReference type="PIRSF" id="PIRSF017393">
    <property type="entry name" value="MTase_SAV2177"/>
    <property type="match status" value="1"/>
</dbReference>
<dbReference type="Pfam" id="PF04672">
    <property type="entry name" value="Methyltransf_19"/>
    <property type="match status" value="1"/>
</dbReference>
<dbReference type="InterPro" id="IPR006764">
    <property type="entry name" value="SAM_dep_MeTrfase_SAV2177_type"/>
</dbReference>
<feature type="region of interest" description="Disordered" evidence="1">
    <location>
        <begin position="241"/>
        <end position="270"/>
    </location>
</feature>
<keyword evidence="3" id="KW-1185">Reference proteome</keyword>
<name>A0ABQ5R3I7_9ACTN</name>